<evidence type="ECO:0000313" key="7">
    <source>
        <dbReference type="Proteomes" id="UP001447188"/>
    </source>
</evidence>
<comment type="caution">
    <text evidence="6">The sequence shown here is derived from an EMBL/GenBank/DDBJ whole genome shotgun (WGS) entry which is preliminary data.</text>
</comment>
<evidence type="ECO:0000256" key="2">
    <source>
        <dbReference type="ARBA" id="ARBA00014912"/>
    </source>
</evidence>
<dbReference type="PANTHER" id="PTHR10026">
    <property type="entry name" value="CYCLIN"/>
    <property type="match status" value="1"/>
</dbReference>
<keyword evidence="7" id="KW-1185">Reference proteome</keyword>
<keyword evidence="6" id="KW-0418">Kinase</keyword>
<keyword evidence="6" id="KW-0326">Glycosidase</keyword>
<dbReference type="InterPro" id="IPR013763">
    <property type="entry name" value="Cyclin-like_dom"/>
</dbReference>
<accession>A0ABR3G568</accession>
<dbReference type="InterPro" id="IPR036915">
    <property type="entry name" value="Cyclin-like_sf"/>
</dbReference>
<evidence type="ECO:0000313" key="6">
    <source>
        <dbReference type="EMBL" id="KAL0630940.1"/>
    </source>
</evidence>
<dbReference type="EMBL" id="JBBBZM010000336">
    <property type="protein sequence ID" value="KAL0630940.1"/>
    <property type="molecule type" value="Genomic_DNA"/>
</dbReference>
<feature type="domain" description="Cyclin-like" evidence="5">
    <location>
        <begin position="179"/>
        <end position="258"/>
    </location>
</feature>
<dbReference type="GO" id="GO:0016301">
    <property type="term" value="F:kinase activity"/>
    <property type="evidence" value="ECO:0007669"/>
    <property type="project" value="UniProtKB-KW"/>
</dbReference>
<organism evidence="6 7">
    <name type="scientific">Discina gigas</name>
    <dbReference type="NCBI Taxonomy" id="1032678"/>
    <lineage>
        <taxon>Eukaryota</taxon>
        <taxon>Fungi</taxon>
        <taxon>Dikarya</taxon>
        <taxon>Ascomycota</taxon>
        <taxon>Pezizomycotina</taxon>
        <taxon>Pezizomycetes</taxon>
        <taxon>Pezizales</taxon>
        <taxon>Discinaceae</taxon>
        <taxon>Discina</taxon>
    </lineage>
</organism>
<proteinExistence type="inferred from homology"/>
<feature type="region of interest" description="Disordered" evidence="4">
    <location>
        <begin position="1"/>
        <end position="24"/>
    </location>
</feature>
<dbReference type="InterPro" id="IPR006671">
    <property type="entry name" value="Cyclin_N"/>
</dbReference>
<dbReference type="Proteomes" id="UP001447188">
    <property type="component" value="Unassembled WGS sequence"/>
</dbReference>
<dbReference type="SMART" id="SM00385">
    <property type="entry name" value="CYCLIN"/>
    <property type="match status" value="2"/>
</dbReference>
<dbReference type="InterPro" id="IPR043198">
    <property type="entry name" value="Cyclin/Ssn8"/>
</dbReference>
<name>A0ABR3G568_9PEZI</name>
<dbReference type="Gene3D" id="1.10.472.10">
    <property type="entry name" value="Cyclin-like"/>
    <property type="match status" value="2"/>
</dbReference>
<dbReference type="SUPFAM" id="SSF47954">
    <property type="entry name" value="Cyclin-like"/>
    <property type="match status" value="2"/>
</dbReference>
<keyword evidence="3" id="KW-0195">Cyclin</keyword>
<evidence type="ECO:0000259" key="5">
    <source>
        <dbReference type="SMART" id="SM00385"/>
    </source>
</evidence>
<feature type="domain" description="Cyclin-like" evidence="5">
    <location>
        <begin position="65"/>
        <end position="166"/>
    </location>
</feature>
<comment type="similarity">
    <text evidence="1">Belongs to the cyclin family. Cyclin C subfamily.</text>
</comment>
<keyword evidence="6" id="KW-0808">Transferase</keyword>
<protein>
    <recommendedName>
        <fullName evidence="2">RNA polymerase II holoenzyme cyclin-like subunit</fullName>
    </recommendedName>
</protein>
<evidence type="ECO:0000256" key="4">
    <source>
        <dbReference type="SAM" id="MobiDB-lite"/>
    </source>
</evidence>
<gene>
    <name evidence="6" type="primary">CTK2</name>
    <name evidence="6" type="ORF">Q9L58_010210</name>
</gene>
<keyword evidence="6" id="KW-0378">Hydrolase</keyword>
<evidence type="ECO:0000256" key="1">
    <source>
        <dbReference type="ARBA" id="ARBA00008638"/>
    </source>
</evidence>
<dbReference type="Pfam" id="PF00134">
    <property type="entry name" value="Cyclin_N"/>
    <property type="match status" value="1"/>
</dbReference>
<sequence>MHSIQTAPSRSPPSPESPSTHVQSFSNTFIQRSRPYLSEDQIEALLPRDSQLEAKDITTRLNACTWIMQVGHNMQFPVRTMATAMILYHRFRLFNRSPYLEHNYMDVAATSLFVACKIEDTLKKSREILCASYNLRHPQAEPVNPDNPILDDATKRVIGIERMILESSSFDFRYRHAQPFVVKFAKILECPKDLTQRAWDISVDVYKTLSPLKATPHTLALAALDLATRLQGPKIDICYDQFEATREVVLCRFPHLVSVFKISEPDSDCLKYKEIVVRG</sequence>
<reference evidence="6 7" key="1">
    <citation type="submission" date="2024-02" db="EMBL/GenBank/DDBJ databases">
        <title>Discinaceae phylogenomics.</title>
        <authorList>
            <person name="Dirks A.C."/>
            <person name="James T.Y."/>
        </authorList>
    </citation>
    <scope>NUCLEOTIDE SEQUENCE [LARGE SCALE GENOMIC DNA]</scope>
    <source>
        <strain evidence="6 7">ACD0624</strain>
    </source>
</reference>
<dbReference type="GO" id="GO:0008422">
    <property type="term" value="F:beta-glucosidase activity"/>
    <property type="evidence" value="ECO:0007669"/>
    <property type="project" value="UniProtKB-EC"/>
</dbReference>
<evidence type="ECO:0000256" key="3">
    <source>
        <dbReference type="RuleBase" id="RU000383"/>
    </source>
</evidence>